<dbReference type="InterPro" id="IPR041084">
    <property type="entry name" value="Ncstrn_small"/>
</dbReference>
<comment type="caution">
    <text evidence="11">The sequence shown here is derived from an EMBL/GenBank/DDBJ whole genome shotgun (WGS) entry which is preliminary data.</text>
</comment>
<comment type="similarity">
    <text evidence="2">Belongs to the nicastrin family.</text>
</comment>
<evidence type="ECO:0000313" key="11">
    <source>
        <dbReference type="EMBL" id="CAD6252071.1"/>
    </source>
</evidence>
<name>A0A811Q1N8_9POAL</name>
<accession>A0A811Q1N8</accession>
<dbReference type="Proteomes" id="UP000604825">
    <property type="component" value="Unassembled WGS sequence"/>
</dbReference>
<dbReference type="GO" id="GO:0005886">
    <property type="term" value="C:plasma membrane"/>
    <property type="evidence" value="ECO:0007669"/>
    <property type="project" value="UniProtKB-ARBA"/>
</dbReference>
<keyword evidence="5" id="KW-0732">Signal</keyword>
<evidence type="ECO:0000256" key="5">
    <source>
        <dbReference type="ARBA" id="ARBA00022729"/>
    </source>
</evidence>
<keyword evidence="8" id="KW-0472">Membrane</keyword>
<comment type="subcellular location">
    <subcellularLocation>
        <location evidence="1">Membrane</location>
        <topology evidence="1">Single-pass type I membrane protein</topology>
    </subcellularLocation>
</comment>
<dbReference type="PANTHER" id="PTHR21092:SF0">
    <property type="entry name" value="NICASTRIN"/>
    <property type="match status" value="1"/>
</dbReference>
<keyword evidence="9" id="KW-0325">Glycoprotein</keyword>
<evidence type="ECO:0000256" key="7">
    <source>
        <dbReference type="ARBA" id="ARBA00022989"/>
    </source>
</evidence>
<evidence type="ECO:0000259" key="10">
    <source>
        <dbReference type="Pfam" id="PF18266"/>
    </source>
</evidence>
<dbReference type="GO" id="GO:0016485">
    <property type="term" value="P:protein processing"/>
    <property type="evidence" value="ECO:0007669"/>
    <property type="project" value="InterPro"/>
</dbReference>
<evidence type="ECO:0000313" key="12">
    <source>
        <dbReference type="Proteomes" id="UP000604825"/>
    </source>
</evidence>
<evidence type="ECO:0000256" key="8">
    <source>
        <dbReference type="ARBA" id="ARBA00023136"/>
    </source>
</evidence>
<dbReference type="GO" id="GO:0007219">
    <property type="term" value="P:Notch signaling pathway"/>
    <property type="evidence" value="ECO:0007669"/>
    <property type="project" value="UniProtKB-KW"/>
</dbReference>
<keyword evidence="12" id="KW-1185">Reference proteome</keyword>
<dbReference type="EMBL" id="CAJGYO010000008">
    <property type="protein sequence ID" value="CAD6252071.1"/>
    <property type="molecule type" value="Genomic_DNA"/>
</dbReference>
<dbReference type="Pfam" id="PF05450">
    <property type="entry name" value="Nicastrin"/>
    <property type="match status" value="1"/>
</dbReference>
<gene>
    <name evidence="11" type="ORF">NCGR_LOCUS35800</name>
</gene>
<evidence type="ECO:0000256" key="9">
    <source>
        <dbReference type="ARBA" id="ARBA00023180"/>
    </source>
</evidence>
<dbReference type="Pfam" id="PF18266">
    <property type="entry name" value="Ncstrn_small"/>
    <property type="match status" value="1"/>
</dbReference>
<evidence type="ECO:0000256" key="6">
    <source>
        <dbReference type="ARBA" id="ARBA00022976"/>
    </source>
</evidence>
<keyword evidence="4" id="KW-0812">Transmembrane</keyword>
<keyword evidence="7" id="KW-1133">Transmembrane helix</keyword>
<dbReference type="OrthoDB" id="10265862at2759"/>
<organism evidence="11 12">
    <name type="scientific">Miscanthus lutarioriparius</name>
    <dbReference type="NCBI Taxonomy" id="422564"/>
    <lineage>
        <taxon>Eukaryota</taxon>
        <taxon>Viridiplantae</taxon>
        <taxon>Streptophyta</taxon>
        <taxon>Embryophyta</taxon>
        <taxon>Tracheophyta</taxon>
        <taxon>Spermatophyta</taxon>
        <taxon>Magnoliopsida</taxon>
        <taxon>Liliopsida</taxon>
        <taxon>Poales</taxon>
        <taxon>Poaceae</taxon>
        <taxon>PACMAD clade</taxon>
        <taxon>Panicoideae</taxon>
        <taxon>Andropogonodae</taxon>
        <taxon>Andropogoneae</taxon>
        <taxon>Saccharinae</taxon>
        <taxon>Miscanthus</taxon>
    </lineage>
</organism>
<evidence type="ECO:0000256" key="3">
    <source>
        <dbReference type="ARBA" id="ARBA00015303"/>
    </source>
</evidence>
<evidence type="ECO:0000256" key="2">
    <source>
        <dbReference type="ARBA" id="ARBA00007717"/>
    </source>
</evidence>
<dbReference type="PANTHER" id="PTHR21092">
    <property type="entry name" value="NICASTRIN"/>
    <property type="match status" value="1"/>
</dbReference>
<keyword evidence="6" id="KW-0914">Notch signaling pathway</keyword>
<evidence type="ECO:0000256" key="1">
    <source>
        <dbReference type="ARBA" id="ARBA00004479"/>
    </source>
</evidence>
<protein>
    <recommendedName>
        <fullName evidence="3">Nicastrin</fullName>
    </recommendedName>
</protein>
<dbReference type="AlphaFoldDB" id="A0A811Q1N8"/>
<reference evidence="11" key="1">
    <citation type="submission" date="2020-10" db="EMBL/GenBank/DDBJ databases">
        <authorList>
            <person name="Han B."/>
            <person name="Lu T."/>
            <person name="Zhao Q."/>
            <person name="Huang X."/>
            <person name="Zhao Y."/>
        </authorList>
    </citation>
    <scope>NUCLEOTIDE SEQUENCE</scope>
</reference>
<proteinExistence type="inferred from homology"/>
<evidence type="ECO:0000256" key="4">
    <source>
        <dbReference type="ARBA" id="ARBA00022692"/>
    </source>
</evidence>
<feature type="domain" description="Nicastrin small lobe" evidence="10">
    <location>
        <begin position="1"/>
        <end position="47"/>
    </location>
</feature>
<sequence length="257" mass="28684">MWNRYNFPVFLLSEESTKTVQKTLEKNEKTGNGYRANVAEFDLVMQGSVWASLPPLKNGSTEHQKPLILAIASQDSASFFRDRSLGSDSPISGLIALLTAVDALSHIHDLSNLKKQLLPCYYAGYSFYLEQVSSKSYPPIYLFFYYTCREVQATGNGTSNVVLHITLTEIMCDWFVKQHLLPAGAKVADQPVTKRAALPAAACRAAKVVEQGLLASFHSEYNFAILEYDFAFRTITSTMMTVEYNNCLGTRNCEDLS</sequence>
<dbReference type="InterPro" id="IPR008710">
    <property type="entry name" value="Nicastrin"/>
</dbReference>